<organism evidence="2 3">
    <name type="scientific">bacterium (Candidatus Blackallbacteria) CG17_big_fil_post_rev_8_21_14_2_50_48_46</name>
    <dbReference type="NCBI Taxonomy" id="2014261"/>
    <lineage>
        <taxon>Bacteria</taxon>
        <taxon>Candidatus Blackallbacteria</taxon>
    </lineage>
</organism>
<sequence length="515" mass="58134">MTHSEYTLLLLGVCGYAGLFVLVTLWASRLTFTMRQRNLRKASFWDELEARWEPVLDEVVSGRRVADVMRSMVKPEEELYFVDLLMRRNMKAPAEQNSHYRDLAAPYLGALAVRIETGDQEQRARAVLTLSVLGERQFLPVYVKALEDKSPLVALLAARALANWGEPVVAEHLLPALSRFEAWNPNVLASLLSSLGKSVAPALRGSLREPKHSPWIRTIALKALTELRDPLATPLAVDILRQEKDINLQIAAIQLLALMGGSEHIPLIRQRYNSNSFPVRLHAIRALALLGSEKDPTTFRQALDDPSPWVAMEAAQSLKMTGHHQVLQEMDLTAHPRSELASQILGEFNSLEFVEKSIKDPGFAPHIGRLFQQLKKNDSQQVRALVTRLFFDPNTSPEVRYEMATELEKFKDYQFFYQTLSCLLMGSFPDGRSLIRALRSFGNAEAVPTLMQLYAKLGWAERLEIIDTLGALDSIESFEFLSRIYNQLQEEPSAGSQTRELQDKLALALARRMMV</sequence>
<dbReference type="SUPFAM" id="SSF48371">
    <property type="entry name" value="ARM repeat"/>
    <property type="match status" value="1"/>
</dbReference>
<evidence type="ECO:0000313" key="3">
    <source>
        <dbReference type="Proteomes" id="UP000231019"/>
    </source>
</evidence>
<dbReference type="InterPro" id="IPR004155">
    <property type="entry name" value="PBS_lyase_HEAT"/>
</dbReference>
<dbReference type="InterPro" id="IPR011989">
    <property type="entry name" value="ARM-like"/>
</dbReference>
<dbReference type="SMART" id="SM00567">
    <property type="entry name" value="EZ_HEAT"/>
    <property type="match status" value="4"/>
</dbReference>
<dbReference type="Gene3D" id="1.25.10.10">
    <property type="entry name" value="Leucine-rich Repeat Variant"/>
    <property type="match status" value="2"/>
</dbReference>
<gene>
    <name evidence="2" type="ORF">COW36_01560</name>
</gene>
<dbReference type="PANTHER" id="PTHR12697:SF5">
    <property type="entry name" value="DEOXYHYPUSINE HYDROXYLASE"/>
    <property type="match status" value="1"/>
</dbReference>
<dbReference type="EMBL" id="PFFQ01000004">
    <property type="protein sequence ID" value="PIW19552.1"/>
    <property type="molecule type" value="Genomic_DNA"/>
</dbReference>
<dbReference type="AlphaFoldDB" id="A0A2M7GBI2"/>
<keyword evidence="1" id="KW-1133">Transmembrane helix</keyword>
<dbReference type="Pfam" id="PF13646">
    <property type="entry name" value="HEAT_2"/>
    <property type="match status" value="2"/>
</dbReference>
<dbReference type="InterPro" id="IPR016024">
    <property type="entry name" value="ARM-type_fold"/>
</dbReference>
<comment type="caution">
    <text evidence="2">The sequence shown here is derived from an EMBL/GenBank/DDBJ whole genome shotgun (WGS) entry which is preliminary data.</text>
</comment>
<reference evidence="2 3" key="1">
    <citation type="submission" date="2017-09" db="EMBL/GenBank/DDBJ databases">
        <title>Depth-based differentiation of microbial function through sediment-hosted aquifers and enrichment of novel symbionts in the deep terrestrial subsurface.</title>
        <authorList>
            <person name="Probst A.J."/>
            <person name="Ladd B."/>
            <person name="Jarett J.K."/>
            <person name="Geller-Mcgrath D.E."/>
            <person name="Sieber C.M."/>
            <person name="Emerson J.B."/>
            <person name="Anantharaman K."/>
            <person name="Thomas B.C."/>
            <person name="Malmstrom R."/>
            <person name="Stieglmeier M."/>
            <person name="Klingl A."/>
            <person name="Woyke T."/>
            <person name="Ryan C.M."/>
            <person name="Banfield J.F."/>
        </authorList>
    </citation>
    <scope>NUCLEOTIDE SEQUENCE [LARGE SCALE GENOMIC DNA]</scope>
    <source>
        <strain evidence="2">CG17_big_fil_post_rev_8_21_14_2_50_48_46</strain>
    </source>
</reference>
<feature type="transmembrane region" description="Helical" evidence="1">
    <location>
        <begin position="6"/>
        <end position="27"/>
    </location>
</feature>
<dbReference type="PANTHER" id="PTHR12697">
    <property type="entry name" value="PBS LYASE HEAT-LIKE PROTEIN"/>
    <property type="match status" value="1"/>
</dbReference>
<keyword evidence="1" id="KW-0812">Transmembrane</keyword>
<evidence type="ECO:0000256" key="1">
    <source>
        <dbReference type="SAM" id="Phobius"/>
    </source>
</evidence>
<keyword evidence="1" id="KW-0472">Membrane</keyword>
<evidence type="ECO:0008006" key="4">
    <source>
        <dbReference type="Google" id="ProtNLM"/>
    </source>
</evidence>
<name>A0A2M7GBI2_9BACT</name>
<dbReference type="GO" id="GO:0016491">
    <property type="term" value="F:oxidoreductase activity"/>
    <property type="evidence" value="ECO:0007669"/>
    <property type="project" value="TreeGrafter"/>
</dbReference>
<evidence type="ECO:0000313" key="2">
    <source>
        <dbReference type="EMBL" id="PIW19552.1"/>
    </source>
</evidence>
<proteinExistence type="predicted"/>
<protein>
    <recommendedName>
        <fullName evidence="4">HEAT repeat domain-containing protein</fullName>
    </recommendedName>
</protein>
<dbReference type="Proteomes" id="UP000231019">
    <property type="component" value="Unassembled WGS sequence"/>
</dbReference>
<accession>A0A2M7GBI2</accession>